<feature type="transmembrane region" description="Helical" evidence="11">
    <location>
        <begin position="232"/>
        <end position="254"/>
    </location>
</feature>
<keyword evidence="3 11" id="KW-0813">Transport</keyword>
<feature type="transmembrane region" description="Helical" evidence="11">
    <location>
        <begin position="207"/>
        <end position="226"/>
    </location>
</feature>
<dbReference type="Gene3D" id="1.20.120.220">
    <property type="entry name" value="ATP synthase, F0 complex, subunit A"/>
    <property type="match status" value="1"/>
</dbReference>
<comment type="function">
    <text evidence="11 12">Key component of the proton channel; it plays a direct role in the translocation of protons across the membrane.</text>
</comment>
<dbReference type="PANTHER" id="PTHR11410:SF0">
    <property type="entry name" value="ATP SYNTHASE SUBUNIT A"/>
    <property type="match status" value="1"/>
</dbReference>
<keyword evidence="11" id="KW-1003">Cell membrane</keyword>
<feature type="transmembrane region" description="Helical" evidence="11">
    <location>
        <begin position="261"/>
        <end position="281"/>
    </location>
</feature>
<dbReference type="RefSeq" id="WP_145122627.1">
    <property type="nucleotide sequence ID" value="NZ_CP036261.1"/>
</dbReference>
<keyword evidence="7 11" id="KW-1133">Transmembrane helix</keyword>
<dbReference type="CDD" id="cd00310">
    <property type="entry name" value="ATP-synt_Fo_a_6"/>
    <property type="match status" value="1"/>
</dbReference>
<keyword evidence="9 11" id="KW-0472">Membrane</keyword>
<dbReference type="InterPro" id="IPR000568">
    <property type="entry name" value="ATP_synth_F0_asu"/>
</dbReference>
<dbReference type="GO" id="GO:0046933">
    <property type="term" value="F:proton-transporting ATP synthase activity, rotational mechanism"/>
    <property type="evidence" value="ECO:0007669"/>
    <property type="project" value="UniProtKB-UniRule"/>
</dbReference>
<evidence type="ECO:0000256" key="12">
    <source>
        <dbReference type="RuleBase" id="RU000483"/>
    </source>
</evidence>
<evidence type="ECO:0000256" key="3">
    <source>
        <dbReference type="ARBA" id="ARBA00022448"/>
    </source>
</evidence>
<dbReference type="InterPro" id="IPR035908">
    <property type="entry name" value="F0_ATP_A_sf"/>
</dbReference>
<comment type="subcellular location">
    <subcellularLocation>
        <location evidence="11 12">Cell membrane</location>
        <topology evidence="11 12">Multi-pass membrane protein</topology>
    </subcellularLocation>
    <subcellularLocation>
        <location evidence="1">Membrane</location>
        <topology evidence="1">Multi-pass membrane protein</topology>
    </subcellularLocation>
</comment>
<dbReference type="NCBIfam" id="TIGR01131">
    <property type="entry name" value="ATP_synt_6_or_A"/>
    <property type="match status" value="1"/>
</dbReference>
<evidence type="ECO:0000256" key="2">
    <source>
        <dbReference type="ARBA" id="ARBA00006810"/>
    </source>
</evidence>
<dbReference type="GO" id="GO:0045259">
    <property type="term" value="C:proton-transporting ATP synthase complex"/>
    <property type="evidence" value="ECO:0007669"/>
    <property type="project" value="UniProtKB-KW"/>
</dbReference>
<protein>
    <recommendedName>
        <fullName evidence="11 12">ATP synthase subunit a</fullName>
    </recommendedName>
    <alternativeName>
        <fullName evidence="11">ATP synthase F0 sector subunit a</fullName>
    </alternativeName>
    <alternativeName>
        <fullName evidence="11">F-ATPase subunit 6</fullName>
    </alternativeName>
</protein>
<evidence type="ECO:0000256" key="11">
    <source>
        <dbReference type="HAMAP-Rule" id="MF_01393"/>
    </source>
</evidence>
<dbReference type="OrthoDB" id="9809130at2"/>
<accession>A0A517M4Q9</accession>
<keyword evidence="4 11" id="KW-0138">CF(0)</keyword>
<feature type="transmembrane region" description="Helical" evidence="11">
    <location>
        <begin position="167"/>
        <end position="186"/>
    </location>
</feature>
<keyword evidence="6 11" id="KW-0375">Hydrogen ion transport</keyword>
<dbReference type="EMBL" id="CP036261">
    <property type="protein sequence ID" value="QDS89857.1"/>
    <property type="molecule type" value="Genomic_DNA"/>
</dbReference>
<comment type="similarity">
    <text evidence="2 11 12">Belongs to the ATPase A chain family.</text>
</comment>
<evidence type="ECO:0000313" key="15">
    <source>
        <dbReference type="Proteomes" id="UP000319557"/>
    </source>
</evidence>
<evidence type="ECO:0000256" key="13">
    <source>
        <dbReference type="SAM" id="MobiDB-lite"/>
    </source>
</evidence>
<feature type="transmembrane region" description="Helical" evidence="11">
    <location>
        <begin position="121"/>
        <end position="147"/>
    </location>
</feature>
<dbReference type="Proteomes" id="UP000319557">
    <property type="component" value="Chromosome"/>
</dbReference>
<name>A0A517M4Q9_9BACT</name>
<dbReference type="Pfam" id="PF00119">
    <property type="entry name" value="ATP-synt_A"/>
    <property type="match status" value="1"/>
</dbReference>
<evidence type="ECO:0000256" key="4">
    <source>
        <dbReference type="ARBA" id="ARBA00022547"/>
    </source>
</evidence>
<feature type="compositionally biased region" description="Basic and acidic residues" evidence="13">
    <location>
        <begin position="325"/>
        <end position="334"/>
    </location>
</feature>
<dbReference type="InterPro" id="IPR045083">
    <property type="entry name" value="ATP_synth_F0_asu_bact/mt"/>
</dbReference>
<dbReference type="KEGG" id="ruv:EC9_40580"/>
<sequence>MLNISMLAAGHGPVDHVVPHTLHSEPLFTWQVGGPDYDNRWLNIQNGVYEFYITNHMVMTLVAAVLVILVFAWVSRRVRPVGPGLTKYQTRGRGAQLFELLCTFIRDEVARPNLKGLTDKYIYYVWTIFFFILFANILGLIPFGPILRLLTNDPGWEHWGGTATSNLGLNLVLAMASFIAIIVIGIREQGVVHFLAHFNPVGWDWKSPMIGMGLMMFVLEWMGLMIKCTVLAMRLFGTMMAGHLVIAAFIALIFDAAANGAVMGYGVGLAVLFGGVVLTLLELFICALQAFIFTFLTVLFISAGAVGEHDEEHEENPLSDESQMDVDKMIRPQDLRPVTA</sequence>
<dbReference type="SUPFAM" id="SSF81336">
    <property type="entry name" value="F1F0 ATP synthase subunit A"/>
    <property type="match status" value="1"/>
</dbReference>
<keyword evidence="5 11" id="KW-0812">Transmembrane</keyword>
<keyword evidence="8 11" id="KW-0406">Ion transport</keyword>
<reference evidence="14 15" key="1">
    <citation type="submission" date="2019-02" db="EMBL/GenBank/DDBJ databases">
        <title>Deep-cultivation of Planctomycetes and their phenomic and genomic characterization uncovers novel biology.</title>
        <authorList>
            <person name="Wiegand S."/>
            <person name="Jogler M."/>
            <person name="Boedeker C."/>
            <person name="Pinto D."/>
            <person name="Vollmers J."/>
            <person name="Rivas-Marin E."/>
            <person name="Kohn T."/>
            <person name="Peeters S.H."/>
            <person name="Heuer A."/>
            <person name="Rast P."/>
            <person name="Oberbeckmann S."/>
            <person name="Bunk B."/>
            <person name="Jeske O."/>
            <person name="Meyerdierks A."/>
            <person name="Storesund J.E."/>
            <person name="Kallscheuer N."/>
            <person name="Luecker S."/>
            <person name="Lage O.M."/>
            <person name="Pohl T."/>
            <person name="Merkel B.J."/>
            <person name="Hornburger P."/>
            <person name="Mueller R.-W."/>
            <person name="Bruemmer F."/>
            <person name="Labrenz M."/>
            <person name="Spormann A.M."/>
            <person name="Op den Camp H."/>
            <person name="Overmann J."/>
            <person name="Amann R."/>
            <person name="Jetten M.S.M."/>
            <person name="Mascher T."/>
            <person name="Medema M.H."/>
            <person name="Devos D.P."/>
            <person name="Kaster A.-K."/>
            <person name="Ovreas L."/>
            <person name="Rohde M."/>
            <person name="Galperin M.Y."/>
            <person name="Jogler C."/>
        </authorList>
    </citation>
    <scope>NUCLEOTIDE SEQUENCE [LARGE SCALE GENOMIC DNA]</scope>
    <source>
        <strain evidence="14 15">EC9</strain>
    </source>
</reference>
<evidence type="ECO:0000256" key="6">
    <source>
        <dbReference type="ARBA" id="ARBA00022781"/>
    </source>
</evidence>
<evidence type="ECO:0000313" key="14">
    <source>
        <dbReference type="EMBL" id="QDS89857.1"/>
    </source>
</evidence>
<proteinExistence type="inferred from homology"/>
<evidence type="ECO:0000256" key="7">
    <source>
        <dbReference type="ARBA" id="ARBA00022989"/>
    </source>
</evidence>
<dbReference type="HAMAP" id="MF_01393">
    <property type="entry name" value="ATP_synth_a_bact"/>
    <property type="match status" value="1"/>
</dbReference>
<feature type="region of interest" description="Disordered" evidence="13">
    <location>
        <begin position="311"/>
        <end position="340"/>
    </location>
</feature>
<evidence type="ECO:0000256" key="10">
    <source>
        <dbReference type="ARBA" id="ARBA00023310"/>
    </source>
</evidence>
<evidence type="ECO:0000256" key="9">
    <source>
        <dbReference type="ARBA" id="ARBA00023136"/>
    </source>
</evidence>
<dbReference type="PANTHER" id="PTHR11410">
    <property type="entry name" value="ATP SYNTHASE SUBUNIT A"/>
    <property type="match status" value="1"/>
</dbReference>
<gene>
    <name evidence="11 14" type="primary">atpB</name>
    <name evidence="14" type="ORF">EC9_40580</name>
</gene>
<evidence type="ECO:0000256" key="5">
    <source>
        <dbReference type="ARBA" id="ARBA00022692"/>
    </source>
</evidence>
<keyword evidence="10 11" id="KW-0066">ATP synthesis</keyword>
<evidence type="ECO:0000256" key="1">
    <source>
        <dbReference type="ARBA" id="ARBA00004141"/>
    </source>
</evidence>
<feature type="transmembrane region" description="Helical" evidence="11">
    <location>
        <begin position="51"/>
        <end position="74"/>
    </location>
</feature>
<organism evidence="14 15">
    <name type="scientific">Rosistilla ulvae</name>
    <dbReference type="NCBI Taxonomy" id="1930277"/>
    <lineage>
        <taxon>Bacteria</taxon>
        <taxon>Pseudomonadati</taxon>
        <taxon>Planctomycetota</taxon>
        <taxon>Planctomycetia</taxon>
        <taxon>Pirellulales</taxon>
        <taxon>Pirellulaceae</taxon>
        <taxon>Rosistilla</taxon>
    </lineage>
</organism>
<feature type="transmembrane region" description="Helical" evidence="11">
    <location>
        <begin position="287"/>
        <end position="306"/>
    </location>
</feature>
<feature type="compositionally biased region" description="Acidic residues" evidence="13">
    <location>
        <begin position="311"/>
        <end position="324"/>
    </location>
</feature>
<dbReference type="GO" id="GO:0005886">
    <property type="term" value="C:plasma membrane"/>
    <property type="evidence" value="ECO:0007669"/>
    <property type="project" value="UniProtKB-SubCell"/>
</dbReference>
<evidence type="ECO:0000256" key="8">
    <source>
        <dbReference type="ARBA" id="ARBA00023065"/>
    </source>
</evidence>
<dbReference type="AlphaFoldDB" id="A0A517M4Q9"/>
<dbReference type="PRINTS" id="PR00123">
    <property type="entry name" value="ATPASEA"/>
</dbReference>
<keyword evidence="15" id="KW-1185">Reference proteome</keyword>